<protein>
    <submittedName>
        <fullName evidence="1">Alpha/beta hydrolase</fullName>
    </submittedName>
</protein>
<gene>
    <name evidence="1" type="ORF">PQO05_16320</name>
</gene>
<dbReference type="SUPFAM" id="SSF53474">
    <property type="entry name" value="alpha/beta-Hydrolases"/>
    <property type="match status" value="1"/>
</dbReference>
<dbReference type="Proteomes" id="UP001216139">
    <property type="component" value="Chromosome"/>
</dbReference>
<evidence type="ECO:0000313" key="1">
    <source>
        <dbReference type="EMBL" id="WCT10302.1"/>
    </source>
</evidence>
<dbReference type="EMBL" id="CP117167">
    <property type="protein sequence ID" value="WCT10302.1"/>
    <property type="molecule type" value="Genomic_DNA"/>
</dbReference>
<dbReference type="Gene3D" id="3.40.50.1820">
    <property type="entry name" value="alpha/beta hydrolase"/>
    <property type="match status" value="1"/>
</dbReference>
<keyword evidence="1" id="KW-0378">Hydrolase</keyword>
<dbReference type="GO" id="GO:0016787">
    <property type="term" value="F:hydrolase activity"/>
    <property type="evidence" value="ECO:0007669"/>
    <property type="project" value="UniProtKB-KW"/>
</dbReference>
<evidence type="ECO:0000313" key="2">
    <source>
        <dbReference type="Proteomes" id="UP001216139"/>
    </source>
</evidence>
<dbReference type="InterPro" id="IPR029058">
    <property type="entry name" value="AB_hydrolase_fold"/>
</dbReference>
<dbReference type="RefSeq" id="WP_273628447.1">
    <property type="nucleotide sequence ID" value="NZ_CP117167.1"/>
</dbReference>
<name>A0ABY7T3M1_9SPHI</name>
<keyword evidence="2" id="KW-1185">Reference proteome</keyword>
<proteinExistence type="predicted"/>
<reference evidence="1 2" key="1">
    <citation type="submission" date="2023-02" db="EMBL/GenBank/DDBJ databases">
        <title>Genome sequence of Mucilaginibacter jinjuensis strain KACC 16571.</title>
        <authorList>
            <person name="Kim S."/>
            <person name="Heo J."/>
            <person name="Kwon S.-W."/>
        </authorList>
    </citation>
    <scope>NUCLEOTIDE SEQUENCE [LARGE SCALE GENOMIC DNA]</scope>
    <source>
        <strain evidence="1 2">KACC 16571</strain>
    </source>
</reference>
<organism evidence="1 2">
    <name type="scientific">Mucilaginibacter jinjuensis</name>
    <dbReference type="NCBI Taxonomy" id="1176721"/>
    <lineage>
        <taxon>Bacteria</taxon>
        <taxon>Pseudomonadati</taxon>
        <taxon>Bacteroidota</taxon>
        <taxon>Sphingobacteriia</taxon>
        <taxon>Sphingobacteriales</taxon>
        <taxon>Sphingobacteriaceae</taxon>
        <taxon>Mucilaginibacter</taxon>
    </lineage>
</organism>
<sequence>MDKIYLISGLGADYRLFKHIELPGYEVVHIHWIEPESSDTLTTYAGKLVAEYGVQPNAIVMGDSLGGMLTIEIAKQVKLRKAILISSIKTSDEAPWYFSFFRNFPVYKLIPGKFFTSLGVLIKPVFGTMSKEDGAMFGSMLENSSPTFISWAMHAVLNWESKTLVPNVYNITGNKDMVFNYKKIKDATIIDGGTHIMVFDKAQQINQLLKEILQK</sequence>
<accession>A0ABY7T3M1</accession>